<sequence>MSELTEVRLFENRFSGYVPPTLGRLRALQLLNVAHNKLEANENKGWEFITSLANCSQLRRLVLGKNSFGGQLPGSIVNLSTTLQQLYLVDNRVPGSIPTNIGNLVGLEVLAIVNTSIYGVIIESIGKLENMIELSLYNNSLSGLIPPSLGNLSQLNRLDAYYSKLEGPIPASPGELKNLFVLDLSRN</sequence>
<reference evidence="7" key="1">
    <citation type="submission" date="2015-06" db="UniProtKB">
        <authorList>
            <consortium name="EnsemblPlants"/>
        </authorList>
    </citation>
    <scope>IDENTIFICATION</scope>
</reference>
<evidence type="ECO:0000256" key="1">
    <source>
        <dbReference type="ARBA" id="ARBA00004370"/>
    </source>
</evidence>
<organism evidence="7">
    <name type="scientific">Aegilops tauschii</name>
    <name type="common">Tausch's goatgrass</name>
    <name type="synonym">Aegilops squarrosa</name>
    <dbReference type="NCBI Taxonomy" id="37682"/>
    <lineage>
        <taxon>Eukaryota</taxon>
        <taxon>Viridiplantae</taxon>
        <taxon>Streptophyta</taxon>
        <taxon>Embryophyta</taxon>
        <taxon>Tracheophyta</taxon>
        <taxon>Spermatophyta</taxon>
        <taxon>Magnoliopsida</taxon>
        <taxon>Liliopsida</taxon>
        <taxon>Poales</taxon>
        <taxon>Poaceae</taxon>
        <taxon>BOP clade</taxon>
        <taxon>Pooideae</taxon>
        <taxon>Triticodae</taxon>
        <taxon>Triticeae</taxon>
        <taxon>Triticinae</taxon>
        <taxon>Aegilops</taxon>
    </lineage>
</organism>
<dbReference type="InterPro" id="IPR032675">
    <property type="entry name" value="LRR_dom_sf"/>
</dbReference>
<protein>
    <submittedName>
        <fullName evidence="7">LRR receptor-like serine/threonine-protein kinase EFR</fullName>
    </submittedName>
</protein>
<accession>N1R070</accession>
<dbReference type="EnsemblPlants" id="EMT19093">
    <property type="protein sequence ID" value="EMT19093"/>
    <property type="gene ID" value="F775_11446"/>
</dbReference>
<name>N1R070_AEGTA</name>
<dbReference type="PANTHER" id="PTHR27008:SF481">
    <property type="entry name" value="PROTEIN KINASE DOMAIN-CONTAINING PROTEIN"/>
    <property type="match status" value="1"/>
</dbReference>
<dbReference type="GO" id="GO:0016020">
    <property type="term" value="C:membrane"/>
    <property type="evidence" value="ECO:0007669"/>
    <property type="project" value="UniProtKB-SubCell"/>
</dbReference>
<evidence type="ECO:0000256" key="3">
    <source>
        <dbReference type="ARBA" id="ARBA00022692"/>
    </source>
</evidence>
<evidence type="ECO:0000256" key="6">
    <source>
        <dbReference type="ARBA" id="ARBA00023136"/>
    </source>
</evidence>
<evidence type="ECO:0000256" key="4">
    <source>
        <dbReference type="ARBA" id="ARBA00022737"/>
    </source>
</evidence>
<dbReference type="InterPro" id="IPR051809">
    <property type="entry name" value="Plant_receptor-like_S/T_kinase"/>
</dbReference>
<proteinExistence type="predicted"/>
<dbReference type="Gene3D" id="3.80.10.10">
    <property type="entry name" value="Ribonuclease Inhibitor"/>
    <property type="match status" value="1"/>
</dbReference>
<evidence type="ECO:0000256" key="2">
    <source>
        <dbReference type="ARBA" id="ARBA00022614"/>
    </source>
</evidence>
<keyword evidence="6" id="KW-0472">Membrane</keyword>
<comment type="subcellular location">
    <subcellularLocation>
        <location evidence="1">Membrane</location>
    </subcellularLocation>
</comment>
<evidence type="ECO:0000313" key="7">
    <source>
        <dbReference type="EnsemblPlants" id="EMT19093"/>
    </source>
</evidence>
<keyword evidence="3" id="KW-0812">Transmembrane</keyword>
<dbReference type="SUPFAM" id="SSF52058">
    <property type="entry name" value="L domain-like"/>
    <property type="match status" value="1"/>
</dbReference>
<dbReference type="AlphaFoldDB" id="N1R070"/>
<keyword evidence="4" id="KW-0677">Repeat</keyword>
<keyword evidence="2" id="KW-0433">Leucine-rich repeat</keyword>
<dbReference type="Pfam" id="PF00560">
    <property type="entry name" value="LRR_1"/>
    <property type="match status" value="3"/>
</dbReference>
<dbReference type="InterPro" id="IPR001611">
    <property type="entry name" value="Leu-rich_rpt"/>
</dbReference>
<keyword evidence="5" id="KW-1133">Transmembrane helix</keyword>
<evidence type="ECO:0000256" key="5">
    <source>
        <dbReference type="ARBA" id="ARBA00022989"/>
    </source>
</evidence>
<dbReference type="PANTHER" id="PTHR27008">
    <property type="entry name" value="OS04G0122200 PROTEIN"/>
    <property type="match status" value="1"/>
</dbReference>